<organism evidence="2 3">
    <name type="scientific">Rhodococcus oxybenzonivorans</name>
    <dbReference type="NCBI Taxonomy" id="1990687"/>
    <lineage>
        <taxon>Bacteria</taxon>
        <taxon>Bacillati</taxon>
        <taxon>Actinomycetota</taxon>
        <taxon>Actinomycetes</taxon>
        <taxon>Mycobacteriales</taxon>
        <taxon>Nocardiaceae</taxon>
        <taxon>Rhodococcus</taxon>
    </lineage>
</organism>
<dbReference type="SUPFAM" id="SSF46689">
    <property type="entry name" value="Homeodomain-like"/>
    <property type="match status" value="1"/>
</dbReference>
<geneLocation type="plasmid" evidence="3">
    <name>prb98</name>
</geneLocation>
<sequence>MASAVLSTAISRSMGFDIRLEHLPDDYRAPGSGRQLTSLERSERDTIVRALDEADGNKSLAADRLEVARSTLYRTIRALGLDNRRYGS</sequence>
<name>A0A2S2C5M6_9NOCA</name>
<protein>
    <recommendedName>
        <fullName evidence="1">DNA binding HTH domain-containing protein</fullName>
    </recommendedName>
</protein>
<dbReference type="Gene3D" id="1.10.10.60">
    <property type="entry name" value="Homeodomain-like"/>
    <property type="match status" value="1"/>
</dbReference>
<dbReference type="InterPro" id="IPR009057">
    <property type="entry name" value="Homeodomain-like_sf"/>
</dbReference>
<dbReference type="Pfam" id="PF02954">
    <property type="entry name" value="HTH_8"/>
    <property type="match status" value="1"/>
</dbReference>
<dbReference type="GO" id="GO:0043565">
    <property type="term" value="F:sequence-specific DNA binding"/>
    <property type="evidence" value="ECO:0007669"/>
    <property type="project" value="InterPro"/>
</dbReference>
<dbReference type="AlphaFoldDB" id="A0A2S2C5M6"/>
<dbReference type="InterPro" id="IPR002197">
    <property type="entry name" value="HTH_Fis"/>
</dbReference>
<dbReference type="KEGG" id="roz:CBI38_32370"/>
<evidence type="ECO:0000259" key="1">
    <source>
        <dbReference type="Pfam" id="PF02954"/>
    </source>
</evidence>
<dbReference type="Proteomes" id="UP000245711">
    <property type="component" value="Plasmid pRB98"/>
</dbReference>
<dbReference type="EMBL" id="CP021355">
    <property type="protein sequence ID" value="AWK76197.1"/>
    <property type="molecule type" value="Genomic_DNA"/>
</dbReference>
<gene>
    <name evidence="2" type="ORF">CBI38_32370</name>
</gene>
<dbReference type="OrthoDB" id="9771372at2"/>
<dbReference type="RefSeq" id="WP_109335666.1">
    <property type="nucleotide sequence ID" value="NZ_CP021355.1"/>
</dbReference>
<accession>A0A2S2C5M6</accession>
<feature type="domain" description="DNA binding HTH" evidence="1">
    <location>
        <begin position="38"/>
        <end position="77"/>
    </location>
</feature>
<reference evidence="2 3" key="1">
    <citation type="submission" date="2017-05" db="EMBL/GenBank/DDBJ databases">
        <title>Isolation of Rhodococcus sp. S2-17 biodegrading of BP-3.</title>
        <authorList>
            <person name="Lee Y."/>
            <person name="Kim K.H."/>
            <person name="Chun B.H."/>
            <person name="Jung H.S."/>
            <person name="Jeon C.O."/>
        </authorList>
    </citation>
    <scope>NUCLEOTIDE SEQUENCE [LARGE SCALE GENOMIC DNA]</scope>
    <source>
        <strain evidence="2 3">S2-17</strain>
        <plasmid evidence="3">prb98</plasmid>
    </source>
</reference>
<dbReference type="PRINTS" id="PR01590">
    <property type="entry name" value="HTHFIS"/>
</dbReference>
<proteinExistence type="predicted"/>
<keyword evidence="3" id="KW-1185">Reference proteome</keyword>
<evidence type="ECO:0000313" key="3">
    <source>
        <dbReference type="Proteomes" id="UP000245711"/>
    </source>
</evidence>
<keyword evidence="2" id="KW-0614">Plasmid</keyword>
<evidence type="ECO:0000313" key="2">
    <source>
        <dbReference type="EMBL" id="AWK76197.1"/>
    </source>
</evidence>